<accession>A0A0F5JBB4</accession>
<dbReference type="PATRIC" id="fig|927665.4.peg.2643"/>
<organism evidence="3 4">
    <name type="scientific">Parabacteroides goldsteinii DSM 19448 = WAL 12034</name>
    <dbReference type="NCBI Taxonomy" id="927665"/>
    <lineage>
        <taxon>Bacteria</taxon>
        <taxon>Pseudomonadati</taxon>
        <taxon>Bacteroidota</taxon>
        <taxon>Bacteroidia</taxon>
        <taxon>Bacteroidales</taxon>
        <taxon>Tannerellaceae</taxon>
        <taxon>Parabacteroides</taxon>
    </lineage>
</organism>
<comment type="caution">
    <text evidence="3">The sequence shown here is derived from an EMBL/GenBank/DDBJ whole genome shotgun (WGS) entry which is preliminary data.</text>
</comment>
<dbReference type="InterPro" id="IPR041607">
    <property type="entry name" value="HU-HIG"/>
</dbReference>
<dbReference type="HOGENOM" id="CLU_078159_2_1_10"/>
<dbReference type="SUPFAM" id="SSF47729">
    <property type="entry name" value="IHF-like DNA-binding proteins"/>
    <property type="match status" value="1"/>
</dbReference>
<dbReference type="Proteomes" id="UP000033047">
    <property type="component" value="Unassembled WGS sequence"/>
</dbReference>
<dbReference type="InterPro" id="IPR005902">
    <property type="entry name" value="HU_DNA-bd_put"/>
</dbReference>
<keyword evidence="1" id="KW-0238">DNA-binding</keyword>
<protein>
    <recommendedName>
        <fullName evidence="2">HU domain-containing protein</fullName>
    </recommendedName>
</protein>
<dbReference type="STRING" id="927665.HMPREF1535_02568"/>
<dbReference type="AlphaFoldDB" id="A0A0F5JBB4"/>
<dbReference type="RefSeq" id="WP_046146297.1">
    <property type="nucleotide sequence ID" value="NZ_KQ033912.1"/>
</dbReference>
<gene>
    <name evidence="3" type="ORF">HMPREF1535_02568</name>
</gene>
<evidence type="ECO:0000313" key="4">
    <source>
        <dbReference type="Proteomes" id="UP000033047"/>
    </source>
</evidence>
<dbReference type="Gene3D" id="4.10.520.10">
    <property type="entry name" value="IHF-like DNA-binding proteins"/>
    <property type="match status" value="1"/>
</dbReference>
<evidence type="ECO:0000259" key="2">
    <source>
        <dbReference type="Pfam" id="PF18291"/>
    </source>
</evidence>
<dbReference type="Pfam" id="PF18291">
    <property type="entry name" value="HU-HIG"/>
    <property type="match status" value="1"/>
</dbReference>
<dbReference type="GO" id="GO:0003677">
    <property type="term" value="F:DNA binding"/>
    <property type="evidence" value="ECO:0007669"/>
    <property type="project" value="UniProtKB-KW"/>
</dbReference>
<evidence type="ECO:0000313" key="3">
    <source>
        <dbReference type="EMBL" id="KKB54815.1"/>
    </source>
</evidence>
<dbReference type="EMBL" id="AQHV01000012">
    <property type="protein sequence ID" value="KKB54815.1"/>
    <property type="molecule type" value="Genomic_DNA"/>
</dbReference>
<proteinExistence type="predicted"/>
<dbReference type="NCBIfam" id="TIGR01201">
    <property type="entry name" value="HU_rel"/>
    <property type="match status" value="1"/>
</dbReference>
<name>A0A0F5JBB4_9BACT</name>
<feature type="domain" description="HU" evidence="2">
    <location>
        <begin position="1"/>
        <end position="124"/>
    </location>
</feature>
<dbReference type="InterPro" id="IPR010992">
    <property type="entry name" value="IHF-like_DNA-bd_dom_sf"/>
</dbReference>
<reference evidence="3 4" key="1">
    <citation type="submission" date="2013-04" db="EMBL/GenBank/DDBJ databases">
        <title>The Genome Sequence of Parabacteroides goldsteinii DSM 19448.</title>
        <authorList>
            <consortium name="The Broad Institute Genomics Platform"/>
            <person name="Earl A."/>
            <person name="Ward D."/>
            <person name="Feldgarden M."/>
            <person name="Gevers D."/>
            <person name="Martens E."/>
            <person name="Sakamoto M."/>
            <person name="Benno Y."/>
            <person name="Song Y."/>
            <person name="Liu C."/>
            <person name="Lee J."/>
            <person name="Bolanos M."/>
            <person name="Vaisanen M.L."/>
            <person name="Finegold S.M."/>
            <person name="Walker B."/>
            <person name="Young S."/>
            <person name="Zeng Q."/>
            <person name="Gargeya S."/>
            <person name="Fitzgerald M."/>
            <person name="Haas B."/>
            <person name="Abouelleil A."/>
            <person name="Allen A.W."/>
            <person name="Alvarado L."/>
            <person name="Arachchi H.M."/>
            <person name="Berlin A.M."/>
            <person name="Chapman S.B."/>
            <person name="Gainer-Dewar J."/>
            <person name="Goldberg J."/>
            <person name="Griggs A."/>
            <person name="Gujja S."/>
            <person name="Hansen M."/>
            <person name="Howarth C."/>
            <person name="Imamovic A."/>
            <person name="Ireland A."/>
            <person name="Larimer J."/>
            <person name="McCowan C."/>
            <person name="Murphy C."/>
            <person name="Pearson M."/>
            <person name="Poon T.W."/>
            <person name="Priest M."/>
            <person name="Roberts A."/>
            <person name="Saif S."/>
            <person name="Shea T."/>
            <person name="Sisk P."/>
            <person name="Sykes S."/>
            <person name="Wortman J."/>
            <person name="Nusbaum C."/>
            <person name="Birren B."/>
        </authorList>
    </citation>
    <scope>NUCLEOTIDE SEQUENCE [LARGE SCALE GENOMIC DNA]</scope>
    <source>
        <strain evidence="3 4">DSM 19448</strain>
    </source>
</reference>
<sequence>MSLKFGWYKTPVPGDREDKKIPHARIISQGTLDTKYMCKMISMSSTISSADVKGVLEALNFWMGFHLAEGNSIELDGLGYFTPTLKSRTVTDENGKTKVIAEADTVSFRCATSLKEQVREAGLEQVKKAKTEKLTQEQRLENIMKEVNKNRCINTSTCVQINHYSRFMALNDLKLLIDSNKLVQIGRGKQTMYIRSF</sequence>
<evidence type="ECO:0000256" key="1">
    <source>
        <dbReference type="ARBA" id="ARBA00023125"/>
    </source>
</evidence>